<reference evidence="2" key="1">
    <citation type="submission" date="2022-04" db="EMBL/GenBank/DDBJ databases">
        <title>Mucilaginibacter sp. RS28 isolated from freshwater.</title>
        <authorList>
            <person name="Ko S.-R."/>
        </authorList>
    </citation>
    <scope>NUCLEOTIDE SEQUENCE</scope>
    <source>
        <strain evidence="2">RS28</strain>
    </source>
</reference>
<dbReference type="CDD" id="cd04196">
    <property type="entry name" value="GT_2_like_d"/>
    <property type="match status" value="1"/>
</dbReference>
<evidence type="ECO:0000313" key="3">
    <source>
        <dbReference type="Proteomes" id="UP001139450"/>
    </source>
</evidence>
<dbReference type="SUPFAM" id="SSF53448">
    <property type="entry name" value="Nucleotide-diphospho-sugar transferases"/>
    <property type="match status" value="1"/>
</dbReference>
<feature type="domain" description="Glycosyltransferase 2-like" evidence="1">
    <location>
        <begin position="4"/>
        <end position="111"/>
    </location>
</feature>
<dbReference type="GO" id="GO:0016758">
    <property type="term" value="F:hexosyltransferase activity"/>
    <property type="evidence" value="ECO:0007669"/>
    <property type="project" value="UniProtKB-ARBA"/>
</dbReference>
<dbReference type="EMBL" id="JALJEJ010000001">
    <property type="protein sequence ID" value="MCJ8208571.1"/>
    <property type="molecule type" value="Genomic_DNA"/>
</dbReference>
<evidence type="ECO:0000259" key="1">
    <source>
        <dbReference type="Pfam" id="PF00535"/>
    </source>
</evidence>
<dbReference type="InterPro" id="IPR001173">
    <property type="entry name" value="Glyco_trans_2-like"/>
</dbReference>
<dbReference type="Pfam" id="PF00535">
    <property type="entry name" value="Glycos_transf_2"/>
    <property type="match status" value="1"/>
</dbReference>
<dbReference type="AlphaFoldDB" id="A0A9X1X0J8"/>
<sequence length="272" mass="31468">MIAILLSTYNGEKYLPQQLDSLLTQTYKDFTLHIRDDGSTDGTLAVLNYYKERYPNVQLYLSCKQDNKGVSSSFMWLLKNVEADYYMFCDQDDVWLPSKIQLSIDAMKAEEIRSGNLPILLHSDLIVSDVNLNIVSKSLWENNKSSPSIIARKYLKLVNYVTGCTILINSKVKDIAFLDFTNEIMHDHWLAMCVDSSNGVIISLTVPTLYYRQHGGNVIGSKVHHSKFPTLSRYFHLPDFDYSIKLYKVLRKKYKMNAISYLFFRLTFYVTN</sequence>
<organism evidence="2 3">
    <name type="scientific">Mucilaginibacter straminoryzae</name>
    <dbReference type="NCBI Taxonomy" id="2932774"/>
    <lineage>
        <taxon>Bacteria</taxon>
        <taxon>Pseudomonadati</taxon>
        <taxon>Bacteroidota</taxon>
        <taxon>Sphingobacteriia</taxon>
        <taxon>Sphingobacteriales</taxon>
        <taxon>Sphingobacteriaceae</taxon>
        <taxon>Mucilaginibacter</taxon>
    </lineage>
</organism>
<gene>
    <name evidence="2" type="ORF">MUY27_02550</name>
</gene>
<evidence type="ECO:0000313" key="2">
    <source>
        <dbReference type="EMBL" id="MCJ8208571.1"/>
    </source>
</evidence>
<proteinExistence type="predicted"/>
<dbReference type="RefSeq" id="WP_245128399.1">
    <property type="nucleotide sequence ID" value="NZ_JALJEJ010000001.1"/>
</dbReference>
<dbReference type="InterPro" id="IPR029044">
    <property type="entry name" value="Nucleotide-diphossugar_trans"/>
</dbReference>
<comment type="caution">
    <text evidence="2">The sequence shown here is derived from an EMBL/GenBank/DDBJ whole genome shotgun (WGS) entry which is preliminary data.</text>
</comment>
<dbReference type="Gene3D" id="3.90.550.10">
    <property type="entry name" value="Spore Coat Polysaccharide Biosynthesis Protein SpsA, Chain A"/>
    <property type="match status" value="1"/>
</dbReference>
<name>A0A9X1X0J8_9SPHI</name>
<dbReference type="PANTHER" id="PTHR22916:SF3">
    <property type="entry name" value="UDP-GLCNAC:BETAGAL BETA-1,3-N-ACETYLGLUCOSAMINYLTRANSFERASE-LIKE PROTEIN 1"/>
    <property type="match status" value="1"/>
</dbReference>
<dbReference type="Proteomes" id="UP001139450">
    <property type="component" value="Unassembled WGS sequence"/>
</dbReference>
<dbReference type="PANTHER" id="PTHR22916">
    <property type="entry name" value="GLYCOSYLTRANSFERASE"/>
    <property type="match status" value="1"/>
</dbReference>
<protein>
    <submittedName>
        <fullName evidence="2">Glycosyltransferase family 2 protein</fullName>
    </submittedName>
</protein>
<accession>A0A9X1X0J8</accession>
<keyword evidence="3" id="KW-1185">Reference proteome</keyword>